<proteinExistence type="predicted"/>
<comment type="caution">
    <text evidence="2">The sequence shown here is derived from an EMBL/GenBank/DDBJ whole genome shotgun (WGS) entry which is preliminary data.</text>
</comment>
<evidence type="ECO:0000313" key="3">
    <source>
        <dbReference type="Proteomes" id="UP000012149"/>
    </source>
</evidence>
<organism evidence="2 3">
    <name type="scientific">Leptospira santarosai str. CBC1416</name>
    <dbReference type="NCBI Taxonomy" id="1193059"/>
    <lineage>
        <taxon>Bacteria</taxon>
        <taxon>Pseudomonadati</taxon>
        <taxon>Spirochaetota</taxon>
        <taxon>Spirochaetia</taxon>
        <taxon>Leptospirales</taxon>
        <taxon>Leptospiraceae</taxon>
        <taxon>Leptospira</taxon>
    </lineage>
</organism>
<reference evidence="2 3" key="1">
    <citation type="submission" date="2013-01" db="EMBL/GenBank/DDBJ databases">
        <authorList>
            <person name="Harkins D.M."/>
            <person name="Durkin A.S."/>
            <person name="Brinkac L.M."/>
            <person name="Haft D.H."/>
            <person name="Selengut J.D."/>
            <person name="Sanka R."/>
            <person name="DePew J."/>
            <person name="Purushe J."/>
            <person name="Matthias M.A."/>
            <person name="Vinetz J.M."/>
            <person name="Sutton G.G."/>
            <person name="Nierman W.C."/>
            <person name="Fouts D.E."/>
        </authorList>
    </citation>
    <scope>NUCLEOTIDE SEQUENCE [LARGE SCALE GENOMIC DNA]</scope>
    <source>
        <strain evidence="2 3">CBC1416</strain>
    </source>
</reference>
<feature type="region of interest" description="Disordered" evidence="1">
    <location>
        <begin position="215"/>
        <end position="234"/>
    </location>
</feature>
<feature type="region of interest" description="Disordered" evidence="1">
    <location>
        <begin position="1"/>
        <end position="30"/>
    </location>
</feature>
<accession>M6VXM3</accession>
<name>M6VXM3_9LEPT</name>
<evidence type="ECO:0000256" key="1">
    <source>
        <dbReference type="SAM" id="MobiDB-lite"/>
    </source>
</evidence>
<feature type="compositionally biased region" description="Gly residues" evidence="1">
    <location>
        <begin position="223"/>
        <end position="233"/>
    </location>
</feature>
<feature type="compositionally biased region" description="Gly residues" evidence="1">
    <location>
        <begin position="17"/>
        <end position="28"/>
    </location>
</feature>
<gene>
    <name evidence="2" type="ORF">LEP1GSC161_0339</name>
</gene>
<dbReference type="Proteomes" id="UP000012149">
    <property type="component" value="Unassembled WGS sequence"/>
</dbReference>
<dbReference type="AlphaFoldDB" id="M6VXM3"/>
<protein>
    <submittedName>
        <fullName evidence="2">Uncharacterized protein</fullName>
    </submittedName>
</protein>
<evidence type="ECO:0000313" key="2">
    <source>
        <dbReference type="EMBL" id="EMO57784.1"/>
    </source>
</evidence>
<feature type="compositionally biased region" description="Basic and acidic residues" evidence="1">
    <location>
        <begin position="1"/>
        <end position="11"/>
    </location>
</feature>
<dbReference type="EMBL" id="AKWE02000106">
    <property type="protein sequence ID" value="EMO57784.1"/>
    <property type="molecule type" value="Genomic_DNA"/>
</dbReference>
<sequence>MFVESFKRIPMTEETGGDPGRGEGGGASGVSDELVDLSINGTVHKVPKAVSQIFGNLNRDLRTANSDLKVLKETVASSNGPEVQELREKLQELEFQKLPAKEQETAKLNAELSKLRSSHDSETKKSLRYETLFRENAITAALNTALSGYKLYGGPTKALQLLSLNGQPKVLEESDGKFRVVLNMDLDGNGVLEYDPIEAVKKYLALPENANLLENSLQPGAGTPSGGKAGPGGVRVFTPAEWQNEFSKAKDTAERKEMMRKAKSGEYIVKSA</sequence>